<dbReference type="PROSITE" id="PS50181">
    <property type="entry name" value="FBOX"/>
    <property type="match status" value="1"/>
</dbReference>
<keyword evidence="4" id="KW-1185">Reference proteome</keyword>
<evidence type="ECO:0000313" key="3">
    <source>
        <dbReference type="EMBL" id="KAF9078827.1"/>
    </source>
</evidence>
<evidence type="ECO:0000259" key="2">
    <source>
        <dbReference type="PROSITE" id="PS50181"/>
    </source>
</evidence>
<dbReference type="Gene3D" id="1.20.1280.50">
    <property type="match status" value="1"/>
</dbReference>
<proteinExistence type="predicted"/>
<dbReference type="AlphaFoldDB" id="A0A9P5UGU7"/>
<dbReference type="OrthoDB" id="3256413at2759"/>
<feature type="domain" description="F-box" evidence="2">
    <location>
        <begin position="1"/>
        <end position="44"/>
    </location>
</feature>
<dbReference type="InterPro" id="IPR001810">
    <property type="entry name" value="F-box_dom"/>
</dbReference>
<accession>A0A9P5UGU7</accession>
<feature type="region of interest" description="Disordered" evidence="1">
    <location>
        <begin position="557"/>
        <end position="578"/>
    </location>
</feature>
<gene>
    <name evidence="3" type="ORF">BDP27DRAFT_1412765</name>
</gene>
<dbReference type="InterPro" id="IPR036047">
    <property type="entry name" value="F-box-like_dom_sf"/>
</dbReference>
<evidence type="ECO:0000256" key="1">
    <source>
        <dbReference type="SAM" id="MobiDB-lite"/>
    </source>
</evidence>
<organism evidence="3 4">
    <name type="scientific">Rhodocollybia butyracea</name>
    <dbReference type="NCBI Taxonomy" id="206335"/>
    <lineage>
        <taxon>Eukaryota</taxon>
        <taxon>Fungi</taxon>
        <taxon>Dikarya</taxon>
        <taxon>Basidiomycota</taxon>
        <taxon>Agaricomycotina</taxon>
        <taxon>Agaricomycetes</taxon>
        <taxon>Agaricomycetidae</taxon>
        <taxon>Agaricales</taxon>
        <taxon>Marasmiineae</taxon>
        <taxon>Omphalotaceae</taxon>
        <taxon>Rhodocollybia</taxon>
    </lineage>
</organism>
<protein>
    <recommendedName>
        <fullName evidence="2">F-box domain-containing protein</fullName>
    </recommendedName>
</protein>
<reference evidence="3" key="1">
    <citation type="submission" date="2020-11" db="EMBL/GenBank/DDBJ databases">
        <authorList>
            <consortium name="DOE Joint Genome Institute"/>
            <person name="Ahrendt S."/>
            <person name="Riley R."/>
            <person name="Andreopoulos W."/>
            <person name="Labutti K."/>
            <person name="Pangilinan J."/>
            <person name="Ruiz-Duenas F.J."/>
            <person name="Barrasa J.M."/>
            <person name="Sanchez-Garcia M."/>
            <person name="Camarero S."/>
            <person name="Miyauchi S."/>
            <person name="Serrano A."/>
            <person name="Linde D."/>
            <person name="Babiker R."/>
            <person name="Drula E."/>
            <person name="Ayuso-Fernandez I."/>
            <person name="Pacheco R."/>
            <person name="Padilla G."/>
            <person name="Ferreira P."/>
            <person name="Barriuso J."/>
            <person name="Kellner H."/>
            <person name="Castanera R."/>
            <person name="Alfaro M."/>
            <person name="Ramirez L."/>
            <person name="Pisabarro A.G."/>
            <person name="Kuo A."/>
            <person name="Tritt A."/>
            <person name="Lipzen A."/>
            <person name="He G."/>
            <person name="Yan M."/>
            <person name="Ng V."/>
            <person name="Cullen D."/>
            <person name="Martin F."/>
            <person name="Rosso M.-N."/>
            <person name="Henrissat B."/>
            <person name="Hibbett D."/>
            <person name="Martinez A.T."/>
            <person name="Grigoriev I.V."/>
        </authorList>
    </citation>
    <scope>NUCLEOTIDE SEQUENCE</scope>
    <source>
        <strain evidence="3">AH 40177</strain>
    </source>
</reference>
<comment type="caution">
    <text evidence="3">The sequence shown here is derived from an EMBL/GenBank/DDBJ whole genome shotgun (WGS) entry which is preliminary data.</text>
</comment>
<dbReference type="Proteomes" id="UP000772434">
    <property type="component" value="Unassembled WGS sequence"/>
</dbReference>
<feature type="region of interest" description="Disordered" evidence="1">
    <location>
        <begin position="492"/>
        <end position="515"/>
    </location>
</feature>
<feature type="region of interest" description="Disordered" evidence="1">
    <location>
        <begin position="389"/>
        <end position="439"/>
    </location>
</feature>
<dbReference type="SUPFAM" id="SSF81383">
    <property type="entry name" value="F-box domain"/>
    <property type="match status" value="1"/>
</dbReference>
<dbReference type="SMART" id="SM00256">
    <property type="entry name" value="FBOX"/>
    <property type="match status" value="1"/>
</dbReference>
<dbReference type="Pfam" id="PF12937">
    <property type="entry name" value="F-box-like"/>
    <property type="match status" value="1"/>
</dbReference>
<dbReference type="CDD" id="cd09917">
    <property type="entry name" value="F-box_SF"/>
    <property type="match status" value="1"/>
</dbReference>
<feature type="compositionally biased region" description="Acidic residues" evidence="1">
    <location>
        <begin position="497"/>
        <end position="515"/>
    </location>
</feature>
<evidence type="ECO:0000313" key="4">
    <source>
        <dbReference type="Proteomes" id="UP000772434"/>
    </source>
</evidence>
<sequence length="658" mass="74083">MNSIPVELVCHILHFLAVQDLLQCNLVCRRFRKVINDSSALQFAIELSRCRMVSALPSVSEPPFSSRLRTLRNRENAWMTFSPSSRHKINLANPGRIYEFASGVYGTAKEINNHTASITFYDLPSIESGQQRSLTHSFTDLNVVDFTIDPAQDLIVLVSLNHDALHMYDLHLRTLSSNEPHPKAPSPVLSSYKKRDGLTYADGFDVRIQVFGETLGFLVKEEALVSKQGHFEIFRWLQPIPNSSALSCFSGIDDFTFLSEDHFLLVRPVGLFEVYHFSEPFSNPSNPAICGRYALPALSDGYSFWYLSLSSNPSPGYYFPGSAGEKNNYCCTPTDRLHACCMYVYRPAQTDRDTVYPFVFFFHPKTFLNPPPEWQSSIENDANGALPWPVITSPHNSHSSDQSSSSAHSSPSSVSLDDPSHNLPDLPAPQPTHSGSSSILFNPMPPISFEVWGPQNTRWFRECLSKDWQHSVYGLRTVDCILDRAALEGLLRKGEEPDQNDSDDEFEDDEPDDDDDLVFINDVAVSAGDIESYLGHSGTLPKFIRIRDFNPYSISKAMDDSPIEDPPSPHSPSSSSLRFDGREIADVPEDFRGRSGYRRVITGPSKLSVRGIFRKNIISCLPYVEVISEETYNVNQVMMDDRRLLLIKEEVDEGNYEE</sequence>
<name>A0A9P5UGU7_9AGAR</name>
<feature type="compositionally biased region" description="Low complexity" evidence="1">
    <location>
        <begin position="393"/>
        <end position="417"/>
    </location>
</feature>
<dbReference type="EMBL" id="JADNRY010000001">
    <property type="protein sequence ID" value="KAF9078827.1"/>
    <property type="molecule type" value="Genomic_DNA"/>
</dbReference>